<evidence type="ECO:0000313" key="3">
    <source>
        <dbReference type="Proteomes" id="UP001497522"/>
    </source>
</evidence>
<dbReference type="CDD" id="cd14335">
    <property type="entry name" value="UBA_SnRK1_plant"/>
    <property type="match status" value="1"/>
</dbReference>
<evidence type="ECO:0000259" key="1">
    <source>
        <dbReference type="PROSITE" id="PS50030"/>
    </source>
</evidence>
<dbReference type="PROSITE" id="PS50030">
    <property type="entry name" value="UBA"/>
    <property type="match status" value="1"/>
</dbReference>
<accession>A0ABP1BJL0</accession>
<dbReference type="Proteomes" id="UP001497522">
    <property type="component" value="Chromosome 4"/>
</dbReference>
<keyword evidence="3" id="KW-1185">Reference proteome</keyword>
<protein>
    <recommendedName>
        <fullName evidence="1">UBA domain-containing protein</fullName>
    </recommendedName>
</protein>
<reference evidence="2" key="1">
    <citation type="submission" date="2024-03" db="EMBL/GenBank/DDBJ databases">
        <authorList>
            <consortium name="ELIXIR-Norway"/>
            <consortium name="Elixir Norway"/>
        </authorList>
    </citation>
    <scope>NUCLEOTIDE SEQUENCE</scope>
</reference>
<dbReference type="EMBL" id="OZ023705">
    <property type="protein sequence ID" value="CAK9875456.1"/>
    <property type="molecule type" value="Genomic_DNA"/>
</dbReference>
<name>A0ABP1BJL0_9BRYO</name>
<sequence length="158" mass="17599">MCLYLAVPPPDAIQQAKHVDEDVLQDVVCLGFDRTQLAESLVNHAQNKPGFLLQATIAYYLILDNCRSMTKGDEVAPWFSLIVEVLFVVLVSSQRKHLKTFGDLDMGLKKTARAFKAIEAAIKWGLKKVEAGAQGEHKKTKMALKLLSDSSPFRKEIV</sequence>
<feature type="domain" description="UBA" evidence="1">
    <location>
        <begin position="18"/>
        <end position="64"/>
    </location>
</feature>
<evidence type="ECO:0000313" key="2">
    <source>
        <dbReference type="EMBL" id="CAK9875456.1"/>
    </source>
</evidence>
<gene>
    <name evidence="2" type="ORF">CSSPJE1EN2_LOCUS17705</name>
</gene>
<organism evidence="2 3">
    <name type="scientific">Sphagnum jensenii</name>
    <dbReference type="NCBI Taxonomy" id="128206"/>
    <lineage>
        <taxon>Eukaryota</taxon>
        <taxon>Viridiplantae</taxon>
        <taxon>Streptophyta</taxon>
        <taxon>Embryophyta</taxon>
        <taxon>Bryophyta</taxon>
        <taxon>Sphagnophytina</taxon>
        <taxon>Sphagnopsida</taxon>
        <taxon>Sphagnales</taxon>
        <taxon>Sphagnaceae</taxon>
        <taxon>Sphagnum</taxon>
    </lineage>
</organism>
<proteinExistence type="predicted"/>
<dbReference type="InterPro" id="IPR015940">
    <property type="entry name" value="UBA"/>
</dbReference>